<proteinExistence type="predicted"/>
<name>A0A090D9U1_MESPL</name>
<protein>
    <submittedName>
        <fullName evidence="1">Uncharacterized protein</fullName>
    </submittedName>
</protein>
<dbReference type="AlphaFoldDB" id="A0A090D9U1"/>
<gene>
    <name evidence="1" type="ORF">MPL3356_110129</name>
</gene>
<accession>A0A090D9U1</accession>
<sequence>MKPIRATEAEQPEIYATVKSEMPAIHRAIGKMAKQLRGLSDVSQKRAIAELTAAWIAAVYPDDLDLAISLSDAMRDQTDIILKEAWEYRERQQRH</sequence>
<reference evidence="2" key="1">
    <citation type="submission" date="2014-08" db="EMBL/GenBank/DDBJ databases">
        <authorList>
            <person name="Moulin L."/>
        </authorList>
    </citation>
    <scope>NUCLEOTIDE SEQUENCE [LARGE SCALE GENOMIC DNA]</scope>
</reference>
<organism evidence="1 2">
    <name type="scientific">Mesorhizobium plurifarium</name>
    <dbReference type="NCBI Taxonomy" id="69974"/>
    <lineage>
        <taxon>Bacteria</taxon>
        <taxon>Pseudomonadati</taxon>
        <taxon>Pseudomonadota</taxon>
        <taxon>Alphaproteobacteria</taxon>
        <taxon>Hyphomicrobiales</taxon>
        <taxon>Phyllobacteriaceae</taxon>
        <taxon>Mesorhizobium</taxon>
    </lineage>
</organism>
<dbReference type="Proteomes" id="UP000045285">
    <property type="component" value="Unassembled WGS sequence"/>
</dbReference>
<evidence type="ECO:0000313" key="1">
    <source>
        <dbReference type="EMBL" id="CDX11735.1"/>
    </source>
</evidence>
<keyword evidence="2" id="KW-1185">Reference proteome</keyword>
<evidence type="ECO:0000313" key="2">
    <source>
        <dbReference type="Proteomes" id="UP000045285"/>
    </source>
</evidence>
<dbReference type="EMBL" id="CCMZ01000003">
    <property type="protein sequence ID" value="CDX11735.1"/>
    <property type="molecule type" value="Genomic_DNA"/>
</dbReference>